<sequence>MHLYYIRCYVRNEYAQNDLYYLSLLFPMISLCSLLGMYMPRSARFMFTVCTTYLMVCLFMVVALMRDLFGSRAALSEFLTAWNQKISFQAPPLCCCCPCLPKIKPTEKGLRRIERLVLQSPVVRITLEILNIVLFLEDAAYDKSKLVLEVLEHISFLVALYGCFILMHLGKEKLRPYQFLPIFLFVNLTQIIITLQREIFIVLGRYILFSTTRQPYTQAYFWNGFITTFEMLLLQCSATYLLSPRRCAIFNTFNRAESLDAIDKVDAQALKETEHEV</sequence>
<feature type="transmembrane region" description="Helical" evidence="5">
    <location>
        <begin position="220"/>
        <end position="242"/>
    </location>
</feature>
<feature type="transmembrane region" description="Helical" evidence="5">
    <location>
        <begin position="182"/>
        <end position="208"/>
    </location>
</feature>
<dbReference type="PANTHER" id="PTHR23423">
    <property type="entry name" value="ORGANIC SOLUTE TRANSPORTER-RELATED"/>
    <property type="match status" value="1"/>
</dbReference>
<proteinExistence type="predicted"/>
<feature type="transmembrane region" description="Helical" evidence="5">
    <location>
        <begin position="45"/>
        <end position="65"/>
    </location>
</feature>
<dbReference type="AlphaFoldDB" id="A0A0B2VE93"/>
<evidence type="ECO:0000256" key="5">
    <source>
        <dbReference type="SAM" id="Phobius"/>
    </source>
</evidence>
<dbReference type="SMART" id="SM01417">
    <property type="entry name" value="Solute_trans_a"/>
    <property type="match status" value="1"/>
</dbReference>
<dbReference type="OrthoDB" id="5832279at2759"/>
<dbReference type="Proteomes" id="UP000031036">
    <property type="component" value="Unassembled WGS sequence"/>
</dbReference>
<organism evidence="6 7">
    <name type="scientific">Toxocara canis</name>
    <name type="common">Canine roundworm</name>
    <dbReference type="NCBI Taxonomy" id="6265"/>
    <lineage>
        <taxon>Eukaryota</taxon>
        <taxon>Metazoa</taxon>
        <taxon>Ecdysozoa</taxon>
        <taxon>Nematoda</taxon>
        <taxon>Chromadorea</taxon>
        <taxon>Rhabditida</taxon>
        <taxon>Spirurina</taxon>
        <taxon>Ascaridomorpha</taxon>
        <taxon>Ascaridoidea</taxon>
        <taxon>Toxocaridae</taxon>
        <taxon>Toxocara</taxon>
    </lineage>
</organism>
<comment type="caution">
    <text evidence="6">The sequence shown here is derived from an EMBL/GenBank/DDBJ whole genome shotgun (WGS) entry which is preliminary data.</text>
</comment>
<evidence type="ECO:0000256" key="3">
    <source>
        <dbReference type="ARBA" id="ARBA00022989"/>
    </source>
</evidence>
<name>A0A0B2VE93_TOXCA</name>
<dbReference type="Pfam" id="PF03619">
    <property type="entry name" value="Solute_trans_a"/>
    <property type="match status" value="1"/>
</dbReference>
<dbReference type="OMA" id="PRRCAIF"/>
<evidence type="ECO:0000313" key="6">
    <source>
        <dbReference type="EMBL" id="KHN79315.1"/>
    </source>
</evidence>
<keyword evidence="2 5" id="KW-0812">Transmembrane</keyword>
<dbReference type="GO" id="GO:0016020">
    <property type="term" value="C:membrane"/>
    <property type="evidence" value="ECO:0007669"/>
    <property type="project" value="UniProtKB-SubCell"/>
</dbReference>
<keyword evidence="3 5" id="KW-1133">Transmembrane helix</keyword>
<keyword evidence="4 5" id="KW-0472">Membrane</keyword>
<feature type="transmembrane region" description="Helical" evidence="5">
    <location>
        <begin position="20"/>
        <end position="39"/>
    </location>
</feature>
<accession>A0A0B2VE93</accession>
<feature type="transmembrane region" description="Helical" evidence="5">
    <location>
        <begin position="153"/>
        <end position="170"/>
    </location>
</feature>
<evidence type="ECO:0000256" key="4">
    <source>
        <dbReference type="ARBA" id="ARBA00023136"/>
    </source>
</evidence>
<evidence type="ECO:0000313" key="7">
    <source>
        <dbReference type="Proteomes" id="UP000031036"/>
    </source>
</evidence>
<evidence type="ECO:0000256" key="1">
    <source>
        <dbReference type="ARBA" id="ARBA00004141"/>
    </source>
</evidence>
<protein>
    <submittedName>
        <fullName evidence="6">Organic solute transporter alpha-like protein 1</fullName>
    </submittedName>
</protein>
<reference evidence="6 7" key="1">
    <citation type="submission" date="2014-11" db="EMBL/GenBank/DDBJ databases">
        <title>Genetic blueprint of the zoonotic pathogen Toxocara canis.</title>
        <authorList>
            <person name="Zhu X.-Q."/>
            <person name="Korhonen P.K."/>
            <person name="Cai H."/>
            <person name="Young N.D."/>
            <person name="Nejsum P."/>
            <person name="von Samson-Himmelstjerna G."/>
            <person name="Boag P.R."/>
            <person name="Tan P."/>
            <person name="Li Q."/>
            <person name="Min J."/>
            <person name="Yang Y."/>
            <person name="Wang X."/>
            <person name="Fang X."/>
            <person name="Hall R.S."/>
            <person name="Hofmann A."/>
            <person name="Sternberg P.W."/>
            <person name="Jex A.R."/>
            <person name="Gasser R.B."/>
        </authorList>
    </citation>
    <scope>NUCLEOTIDE SEQUENCE [LARGE SCALE GENOMIC DNA]</scope>
    <source>
        <strain evidence="6">PN_DK_2014</strain>
    </source>
</reference>
<comment type="subcellular location">
    <subcellularLocation>
        <location evidence="1">Membrane</location>
        <topology evidence="1">Multi-pass membrane protein</topology>
    </subcellularLocation>
</comment>
<dbReference type="STRING" id="6265.A0A0B2VE93"/>
<dbReference type="InterPro" id="IPR005178">
    <property type="entry name" value="Ostalpha/TMEM184C"/>
</dbReference>
<gene>
    <name evidence="6" type="primary">osta-1</name>
    <name evidence="6" type="ORF">Tcan_04452</name>
</gene>
<keyword evidence="7" id="KW-1185">Reference proteome</keyword>
<dbReference type="EMBL" id="JPKZ01001927">
    <property type="protein sequence ID" value="KHN79315.1"/>
    <property type="molecule type" value="Genomic_DNA"/>
</dbReference>
<evidence type="ECO:0000256" key="2">
    <source>
        <dbReference type="ARBA" id="ARBA00022692"/>
    </source>
</evidence>